<evidence type="ECO:0000259" key="12">
    <source>
        <dbReference type="Pfam" id="PF13609"/>
    </source>
</evidence>
<dbReference type="Gene3D" id="2.40.160.10">
    <property type="entry name" value="Porin"/>
    <property type="match status" value="1"/>
</dbReference>
<dbReference type="Proteomes" id="UP000242205">
    <property type="component" value="Chromosome"/>
</dbReference>
<dbReference type="PANTHER" id="PTHR34501:SF9">
    <property type="entry name" value="MAJOR OUTER MEMBRANE PROTEIN P.IA"/>
    <property type="match status" value="1"/>
</dbReference>
<evidence type="ECO:0000256" key="4">
    <source>
        <dbReference type="ARBA" id="ARBA00022452"/>
    </source>
</evidence>
<evidence type="ECO:0000256" key="3">
    <source>
        <dbReference type="ARBA" id="ARBA00022448"/>
    </source>
</evidence>
<dbReference type="CDD" id="cd00342">
    <property type="entry name" value="gram_neg_porins"/>
    <property type="match status" value="1"/>
</dbReference>
<dbReference type="InterPro" id="IPR023614">
    <property type="entry name" value="Porin_dom_sf"/>
</dbReference>
<keyword evidence="14" id="KW-1185">Reference proteome</keyword>
<reference evidence="13 14" key="1">
    <citation type="submission" date="2018-01" db="EMBL/GenBank/DDBJ databases">
        <authorList>
            <person name="Fu G.-Y."/>
        </authorList>
    </citation>
    <scope>NUCLEOTIDE SEQUENCE [LARGE SCALE GENOMIC DNA]</scope>
    <source>
        <strain evidence="13 14">SY39</strain>
    </source>
</reference>
<comment type="subcellular location">
    <subcellularLocation>
        <location evidence="1">Cell outer membrane</location>
        <topology evidence="1">Multi-pass membrane protein</topology>
    </subcellularLocation>
</comment>
<evidence type="ECO:0000256" key="8">
    <source>
        <dbReference type="ARBA" id="ARBA00023114"/>
    </source>
</evidence>
<feature type="domain" description="Porin" evidence="12">
    <location>
        <begin position="8"/>
        <end position="310"/>
    </location>
</feature>
<dbReference type="InterPro" id="IPR050298">
    <property type="entry name" value="Gram-neg_bact_OMP"/>
</dbReference>
<evidence type="ECO:0000256" key="10">
    <source>
        <dbReference type="ARBA" id="ARBA00023237"/>
    </source>
</evidence>
<feature type="signal peptide" evidence="11">
    <location>
        <begin position="1"/>
        <end position="21"/>
    </location>
</feature>
<evidence type="ECO:0000256" key="6">
    <source>
        <dbReference type="ARBA" id="ARBA00022729"/>
    </source>
</evidence>
<evidence type="ECO:0000313" key="13">
    <source>
        <dbReference type="EMBL" id="AUN94417.1"/>
    </source>
</evidence>
<keyword evidence="7" id="KW-0406">Ion transport</keyword>
<dbReference type="SUPFAM" id="SSF56935">
    <property type="entry name" value="Porins"/>
    <property type="match status" value="1"/>
</dbReference>
<dbReference type="EMBL" id="CP025682">
    <property type="protein sequence ID" value="AUN94417.1"/>
    <property type="molecule type" value="Genomic_DNA"/>
</dbReference>
<evidence type="ECO:0000256" key="9">
    <source>
        <dbReference type="ARBA" id="ARBA00023136"/>
    </source>
</evidence>
<feature type="chain" id="PRO_5014402312" evidence="11">
    <location>
        <begin position="22"/>
        <end position="345"/>
    </location>
</feature>
<evidence type="ECO:0000256" key="7">
    <source>
        <dbReference type="ARBA" id="ARBA00023065"/>
    </source>
</evidence>
<protein>
    <submittedName>
        <fullName evidence="13">Porin</fullName>
    </submittedName>
</protein>
<evidence type="ECO:0000313" key="14">
    <source>
        <dbReference type="Proteomes" id="UP000242205"/>
    </source>
</evidence>
<keyword evidence="10" id="KW-0998">Cell outer membrane</keyword>
<dbReference type="GO" id="GO:0015288">
    <property type="term" value="F:porin activity"/>
    <property type="evidence" value="ECO:0007669"/>
    <property type="project" value="UniProtKB-KW"/>
</dbReference>
<dbReference type="RefSeq" id="WP_102246487.1">
    <property type="nucleotide sequence ID" value="NZ_CP025682.1"/>
</dbReference>
<name>A0A2I6S589_9RHOO</name>
<evidence type="ECO:0000256" key="11">
    <source>
        <dbReference type="SAM" id="SignalP"/>
    </source>
</evidence>
<organism evidence="13 14">
    <name type="scientific">Pseudazoarcus pumilus</name>
    <dbReference type="NCBI Taxonomy" id="2067960"/>
    <lineage>
        <taxon>Bacteria</taxon>
        <taxon>Pseudomonadati</taxon>
        <taxon>Pseudomonadota</taxon>
        <taxon>Betaproteobacteria</taxon>
        <taxon>Rhodocyclales</taxon>
        <taxon>Zoogloeaceae</taxon>
        <taxon>Pseudazoarcus</taxon>
    </lineage>
</organism>
<dbReference type="GO" id="GO:0009279">
    <property type="term" value="C:cell outer membrane"/>
    <property type="evidence" value="ECO:0007669"/>
    <property type="project" value="UniProtKB-SubCell"/>
</dbReference>
<dbReference type="PANTHER" id="PTHR34501">
    <property type="entry name" value="PROTEIN YDDL-RELATED"/>
    <property type="match status" value="1"/>
</dbReference>
<dbReference type="Pfam" id="PF13609">
    <property type="entry name" value="Porin_4"/>
    <property type="match status" value="1"/>
</dbReference>
<dbReference type="KEGG" id="atw:C0099_05365"/>
<evidence type="ECO:0000256" key="5">
    <source>
        <dbReference type="ARBA" id="ARBA00022692"/>
    </source>
</evidence>
<proteinExistence type="predicted"/>
<accession>A0A2I6S589</accession>
<evidence type="ECO:0000256" key="1">
    <source>
        <dbReference type="ARBA" id="ARBA00004571"/>
    </source>
</evidence>
<comment type="subunit">
    <text evidence="2">Homotrimer.</text>
</comment>
<keyword evidence="8" id="KW-0626">Porin</keyword>
<keyword evidence="5" id="KW-0812">Transmembrane</keyword>
<keyword evidence="6 11" id="KW-0732">Signal</keyword>
<dbReference type="AlphaFoldDB" id="A0A2I6S589"/>
<sequence length="345" mass="38391">MTAFTRTALAAASLTALPALADGPGWSWDFYASLRMHAEYVEPDNRNVIDSYTGLRDAYSRFGANLAYRFDDGPRLFAQLEMPFDSANFRLRDPYDQGGFGRDEAEPLRIARVGVEGDLGTLSLGQQWMPYYNAIAAPVDWFSSYYSGFATYTTPRVRNTVAWYSPRVAGFGVAASWSAAHGNKKSTARIEDERVQATASWAGGPWVLALGMDDRGHPDGFRDRLYGATATWTQGAWYAAFKYERTDTDVPGAFYGDDQQAFNLLGAYTSGRNTWKLMLARVEGYGEHTVHAGVDHRYDDHLTLFAEFYREGATSGITARRHGLDRFDAATSGGRAFALGFRYDF</sequence>
<dbReference type="OrthoDB" id="625456at2"/>
<dbReference type="GO" id="GO:0046930">
    <property type="term" value="C:pore complex"/>
    <property type="evidence" value="ECO:0007669"/>
    <property type="project" value="UniProtKB-KW"/>
</dbReference>
<keyword evidence="4" id="KW-1134">Transmembrane beta strand</keyword>
<gene>
    <name evidence="13" type="ORF">C0099_05365</name>
</gene>
<evidence type="ECO:0000256" key="2">
    <source>
        <dbReference type="ARBA" id="ARBA00011233"/>
    </source>
</evidence>
<keyword evidence="3" id="KW-0813">Transport</keyword>
<dbReference type="GO" id="GO:0006811">
    <property type="term" value="P:monoatomic ion transport"/>
    <property type="evidence" value="ECO:0007669"/>
    <property type="project" value="UniProtKB-KW"/>
</dbReference>
<keyword evidence="9" id="KW-0472">Membrane</keyword>
<dbReference type="InterPro" id="IPR033900">
    <property type="entry name" value="Gram_neg_porin_domain"/>
</dbReference>